<dbReference type="EMBL" id="MU970047">
    <property type="protein sequence ID" value="KAK9324718.1"/>
    <property type="molecule type" value="Genomic_DNA"/>
</dbReference>
<evidence type="ECO:0000313" key="1">
    <source>
        <dbReference type="EMBL" id="KAK9324718.1"/>
    </source>
</evidence>
<reference evidence="2" key="1">
    <citation type="journal article" date="2024" name="Front. Bioeng. Biotechnol.">
        <title>Genome-scale model development and genomic sequencing of the oleaginous clade Lipomyces.</title>
        <authorList>
            <person name="Czajka J.J."/>
            <person name="Han Y."/>
            <person name="Kim J."/>
            <person name="Mondo S.J."/>
            <person name="Hofstad B.A."/>
            <person name="Robles A."/>
            <person name="Haridas S."/>
            <person name="Riley R."/>
            <person name="LaButti K."/>
            <person name="Pangilinan J."/>
            <person name="Andreopoulos W."/>
            <person name="Lipzen A."/>
            <person name="Yan J."/>
            <person name="Wang M."/>
            <person name="Ng V."/>
            <person name="Grigoriev I.V."/>
            <person name="Spatafora J.W."/>
            <person name="Magnuson J.K."/>
            <person name="Baker S.E."/>
            <person name="Pomraning K.R."/>
        </authorList>
    </citation>
    <scope>NUCLEOTIDE SEQUENCE [LARGE SCALE GENOMIC DNA]</scope>
    <source>
        <strain evidence="2">CBS 10300</strain>
    </source>
</reference>
<protein>
    <submittedName>
        <fullName evidence="1">Uncharacterized protein</fullName>
    </submittedName>
</protein>
<dbReference type="Proteomes" id="UP001489719">
    <property type="component" value="Unassembled WGS sequence"/>
</dbReference>
<comment type="caution">
    <text evidence="1">The sequence shown here is derived from an EMBL/GenBank/DDBJ whole genome shotgun (WGS) entry which is preliminary data.</text>
</comment>
<gene>
    <name evidence="1" type="ORF">V1517DRAFT_35734</name>
</gene>
<evidence type="ECO:0000313" key="2">
    <source>
        <dbReference type="Proteomes" id="UP001489719"/>
    </source>
</evidence>
<sequence>MRCCCTSALSRYASTFMLVGLILLILDFAESAKNNNGRRQREENLVISQAQQSSISTIGSSKGGSVPKPYGELTQQRQLDDWKLADFLLIATVDGSLYACERDTGMERWNLRSEKSVVRVTPKGQNGEKTSAHDDMIFVEPLGDGALYYFTLDHGPQKLPISIRQLVAQGPFFVDDKYYTGARETTLYSVSARTGRVVNVYGFGSSAGLCHRKSLDDFDEDDWNDALGNQETFMVGRTEYRLQIHSKDGVVWNVSYSTWDINNMDTDLRSQHTSSLDDLYVVALHDGTIVGVDQYNRTRSWARVLPSMAITTFDVLTPFDDYDGRNDQLIVLPQPRAPATHYGAKTDSKSIYVNRTSDGGWYAISAKHHPHLVETAPSAKWNLGFFTIDSEEQHESMIGVLDGNRLRDRAPPPGIDPPFTERQLIGYDPNPIARSGSLASMSVHAVVDIGFIMSFLVAAYFILKIAPLREFVSSQLAFSKGHQLDKLDSTAGDEPRQSEVLDIEEVQKLQGSAASVVGQSPNDTVEDVLATSTERENAQTPVKKRKRGARGGRRNGNGGGNKDADREVKSVVVVVDDHTNGKPDEDSRVQLRNALESEDIDTESGVSYKINSLEVTDAVVGYGSHGTVVYKGMFENREVAVKRMLLDFYDVASHEVSLLQESDDHPNVVRYFCKQESQKFLYIALELCPATLQDVIEKSSEFTGLVSHMDPPNVLYQIANGLQYLHSLKIVHRDIKPQNILVASPKRLRHGDYAGPARLLISDFGLCKKLEGDQSSFRATTAHAAGTSGWRAPELLIEGDDSGSGNGSSNHTISPSSNNTGSASEPAVIDTLSNRRATRAIDIFSLGCVFYYVLSNGSHPFGDRYMREANIIKGEYSLDYLEALGYQGIEARDLIERMLDRDPKKRPTAHDVLMHPYFWSMQKRLDFLLEVSDRFEIEQRDPPSELLEELESDPEHVVYNDWYKRLDRSLTENLGKYRKYHTDKVLDLLRALRNKKHHYQDLPPNVQAALGRVPDGYLAYFSQRFPNLLMHVYYVVKNNLQEEPQFRPYFTLATS</sequence>
<name>A0ACC3TU19_9ASCO</name>
<organism evidence="1 2">
    <name type="scientific">Lipomyces orientalis</name>
    <dbReference type="NCBI Taxonomy" id="1233043"/>
    <lineage>
        <taxon>Eukaryota</taxon>
        <taxon>Fungi</taxon>
        <taxon>Dikarya</taxon>
        <taxon>Ascomycota</taxon>
        <taxon>Saccharomycotina</taxon>
        <taxon>Lipomycetes</taxon>
        <taxon>Lipomycetales</taxon>
        <taxon>Lipomycetaceae</taxon>
        <taxon>Lipomyces</taxon>
    </lineage>
</organism>
<keyword evidence="2" id="KW-1185">Reference proteome</keyword>
<accession>A0ACC3TU19</accession>
<proteinExistence type="predicted"/>